<evidence type="ECO:0000313" key="2">
    <source>
        <dbReference type="EMBL" id="OXI37057.1"/>
    </source>
</evidence>
<feature type="transmembrane region" description="Helical" evidence="1">
    <location>
        <begin position="12"/>
        <end position="30"/>
    </location>
</feature>
<keyword evidence="1" id="KW-0472">Membrane</keyword>
<reference evidence="3" key="1">
    <citation type="submission" date="2017-06" db="EMBL/GenBank/DDBJ databases">
        <authorList>
            <person name="LiPuma J."/>
            <person name="Spilker T."/>
        </authorList>
    </citation>
    <scope>NUCLEOTIDE SEQUENCE [LARGE SCALE GENOMIC DNA]</scope>
    <source>
        <strain evidence="3">AU17325</strain>
    </source>
</reference>
<dbReference type="EMBL" id="NKFA01000018">
    <property type="protein sequence ID" value="OXI37057.1"/>
    <property type="molecule type" value="Genomic_DNA"/>
</dbReference>
<gene>
    <name evidence="2" type="ORF">CFB84_30655</name>
</gene>
<dbReference type="OrthoDB" id="9102337at2"/>
<sequence length="144" mass="15583">MTQTSGMQVFKGGLAVLTGTVLLVFAVFDCQSTRDFMRESIIVPGRVVRLTYGPHHPDIVFTTRAGERVEYPQGGAVDVHLGEAVEVRYLPAGPRMSARMNTFGAIWGDALMIGGMGAVFFLLGVGELRSGVRAWRSGRKPAAR</sequence>
<feature type="transmembrane region" description="Helical" evidence="1">
    <location>
        <begin position="105"/>
        <end position="125"/>
    </location>
</feature>
<dbReference type="Proteomes" id="UP000214600">
    <property type="component" value="Unassembled WGS sequence"/>
</dbReference>
<accession>A0A228I3Q1</accession>
<keyword evidence="1" id="KW-1133">Transmembrane helix</keyword>
<protein>
    <submittedName>
        <fullName evidence="2">DUF3592 domain-containing protein</fullName>
    </submittedName>
</protein>
<comment type="caution">
    <text evidence="2">The sequence shown here is derived from an EMBL/GenBank/DDBJ whole genome shotgun (WGS) entry which is preliminary data.</text>
</comment>
<reference evidence="2 3" key="2">
    <citation type="submission" date="2017-08" db="EMBL/GenBank/DDBJ databases">
        <title>WGS of novel Burkholderia cepaca complex species.</title>
        <authorList>
            <person name="Lipuma J."/>
            <person name="Spilker T."/>
        </authorList>
    </citation>
    <scope>NUCLEOTIDE SEQUENCE [LARGE SCALE GENOMIC DNA]</scope>
    <source>
        <strain evidence="2 3">AU17325</strain>
    </source>
</reference>
<evidence type="ECO:0000256" key="1">
    <source>
        <dbReference type="SAM" id="Phobius"/>
    </source>
</evidence>
<dbReference type="RefSeq" id="WP_051889723.1">
    <property type="nucleotide sequence ID" value="NZ_NKFA01000018.1"/>
</dbReference>
<keyword evidence="1" id="KW-0812">Transmembrane</keyword>
<dbReference type="AlphaFoldDB" id="A0A228I3Q1"/>
<organism evidence="2 3">
    <name type="scientific">Burkholderia aenigmatica</name>
    <dbReference type="NCBI Taxonomy" id="2015348"/>
    <lineage>
        <taxon>Bacteria</taxon>
        <taxon>Pseudomonadati</taxon>
        <taxon>Pseudomonadota</taxon>
        <taxon>Betaproteobacteria</taxon>
        <taxon>Burkholderiales</taxon>
        <taxon>Burkholderiaceae</taxon>
        <taxon>Burkholderia</taxon>
        <taxon>Burkholderia cepacia complex</taxon>
    </lineage>
</organism>
<name>A0A228I3Q1_9BURK</name>
<evidence type="ECO:0000313" key="3">
    <source>
        <dbReference type="Proteomes" id="UP000214600"/>
    </source>
</evidence>
<proteinExistence type="predicted"/>